<evidence type="ECO:0000313" key="3">
    <source>
        <dbReference type="Proteomes" id="UP001151582"/>
    </source>
</evidence>
<sequence>MRANLRQPALVTLVVAALAGQSWAVFDDDAESIKSIPPEWKSAYRNGQTLPYPDTPDTQPITMSPSTLSRGSSVSLPYSNSWGSDTLFPSSASSSFIHPLGHSGELVPITEDVLDTFIASDDTHSLATRYCMKHVVRVPSQVFQAVEATANTKYFKAQSPNVQATARTKALGYLYSSLHEITKGLWNADGYDVFEDATRRLVHKALKDDGFVLWVYRPDPKTTPRLESGLLAEPFKARNRKLLDRMSAHFYHSVAIPFASTLEATVIREYLTAVAIPAYNTYVMDLMNSVLVGPN</sequence>
<feature type="signal peptide" evidence="1">
    <location>
        <begin position="1"/>
        <end position="24"/>
    </location>
</feature>
<reference evidence="2" key="1">
    <citation type="submission" date="2022-07" db="EMBL/GenBank/DDBJ databases">
        <title>Phylogenomic reconstructions and comparative analyses of Kickxellomycotina fungi.</title>
        <authorList>
            <person name="Reynolds N.K."/>
            <person name="Stajich J.E."/>
            <person name="Barry K."/>
            <person name="Grigoriev I.V."/>
            <person name="Crous P."/>
            <person name="Smith M.E."/>
        </authorList>
    </citation>
    <scope>NUCLEOTIDE SEQUENCE</scope>
    <source>
        <strain evidence="2">RSA 567</strain>
    </source>
</reference>
<organism evidence="2 3">
    <name type="scientific">Dimargaris verticillata</name>
    <dbReference type="NCBI Taxonomy" id="2761393"/>
    <lineage>
        <taxon>Eukaryota</taxon>
        <taxon>Fungi</taxon>
        <taxon>Fungi incertae sedis</taxon>
        <taxon>Zoopagomycota</taxon>
        <taxon>Kickxellomycotina</taxon>
        <taxon>Dimargaritomycetes</taxon>
        <taxon>Dimargaritales</taxon>
        <taxon>Dimargaritaceae</taxon>
        <taxon>Dimargaris</taxon>
    </lineage>
</organism>
<name>A0A9W8EFN6_9FUNG</name>
<dbReference type="EMBL" id="JANBQB010000003">
    <property type="protein sequence ID" value="KAJ1985214.1"/>
    <property type="molecule type" value="Genomic_DNA"/>
</dbReference>
<evidence type="ECO:0000313" key="2">
    <source>
        <dbReference type="EMBL" id="KAJ1985214.1"/>
    </source>
</evidence>
<evidence type="ECO:0000256" key="1">
    <source>
        <dbReference type="SAM" id="SignalP"/>
    </source>
</evidence>
<dbReference type="AlphaFoldDB" id="A0A9W8EFN6"/>
<keyword evidence="3" id="KW-1185">Reference proteome</keyword>
<gene>
    <name evidence="2" type="ORF">H4R34_000173</name>
</gene>
<proteinExistence type="predicted"/>
<dbReference type="Proteomes" id="UP001151582">
    <property type="component" value="Unassembled WGS sequence"/>
</dbReference>
<protein>
    <submittedName>
        <fullName evidence="2">Uncharacterized protein</fullName>
    </submittedName>
</protein>
<dbReference type="OrthoDB" id="10393145at2759"/>
<keyword evidence="1" id="KW-0732">Signal</keyword>
<accession>A0A9W8EFN6</accession>
<feature type="chain" id="PRO_5040929898" evidence="1">
    <location>
        <begin position="25"/>
        <end position="295"/>
    </location>
</feature>
<comment type="caution">
    <text evidence="2">The sequence shown here is derived from an EMBL/GenBank/DDBJ whole genome shotgun (WGS) entry which is preliminary data.</text>
</comment>